<dbReference type="SUPFAM" id="SSF90123">
    <property type="entry name" value="ABC transporter transmembrane region"/>
    <property type="match status" value="1"/>
</dbReference>
<dbReference type="Gene3D" id="1.20.1560.10">
    <property type="entry name" value="ABC transporter type 1, transmembrane domain"/>
    <property type="match status" value="1"/>
</dbReference>
<dbReference type="PANTHER" id="PTHR24221:SF654">
    <property type="entry name" value="ATP-BINDING CASSETTE SUB-FAMILY B MEMBER 6"/>
    <property type="match status" value="1"/>
</dbReference>
<dbReference type="InterPro" id="IPR017871">
    <property type="entry name" value="ABC_transporter-like_CS"/>
</dbReference>
<reference evidence="11 12" key="1">
    <citation type="journal article" date="2016" name="Nat. Commun.">
        <title>Thousands of microbial genomes shed light on interconnected biogeochemical processes in an aquifer system.</title>
        <authorList>
            <person name="Anantharaman K."/>
            <person name="Brown C.T."/>
            <person name="Hug L.A."/>
            <person name="Sharon I."/>
            <person name="Castelle C.J."/>
            <person name="Probst A.J."/>
            <person name="Thomas B.C."/>
            <person name="Singh A."/>
            <person name="Wilkins M.J."/>
            <person name="Karaoz U."/>
            <person name="Brodie E.L."/>
            <person name="Williams K.H."/>
            <person name="Hubbard S.S."/>
            <person name="Banfield J.F."/>
        </authorList>
    </citation>
    <scope>NUCLEOTIDE SEQUENCE [LARGE SCALE GENOMIC DNA]</scope>
</reference>
<feature type="transmembrane region" description="Helical" evidence="8">
    <location>
        <begin position="166"/>
        <end position="187"/>
    </location>
</feature>
<protein>
    <recommendedName>
        <fullName evidence="13">ABC transporter ATP-binding protein</fullName>
    </recommendedName>
</protein>
<dbReference type="Pfam" id="PF00664">
    <property type="entry name" value="ABC_membrane"/>
    <property type="match status" value="1"/>
</dbReference>
<dbReference type="GO" id="GO:0005886">
    <property type="term" value="C:plasma membrane"/>
    <property type="evidence" value="ECO:0007669"/>
    <property type="project" value="UniProtKB-SubCell"/>
</dbReference>
<feature type="domain" description="ABC transmembrane type-1" evidence="10">
    <location>
        <begin position="21"/>
        <end position="300"/>
    </location>
</feature>
<keyword evidence="3 8" id="KW-0812">Transmembrane</keyword>
<keyword evidence="7 8" id="KW-0472">Membrane</keyword>
<dbReference type="SUPFAM" id="SSF52540">
    <property type="entry name" value="P-loop containing nucleoside triphosphate hydrolases"/>
    <property type="match status" value="1"/>
</dbReference>
<evidence type="ECO:0000256" key="3">
    <source>
        <dbReference type="ARBA" id="ARBA00022692"/>
    </source>
</evidence>
<gene>
    <name evidence="11" type="ORF">A2849_03225</name>
</gene>
<sequence length="584" mass="65107">MIKRVVQVMWAHTMRYPWTFLGLTLSVCGLIVSQVISPIYYKQLINVAASSGGVPLPETVHILFVTLGMIGVVKGGAWVARRFRGLFMTRLDSRVQADLAMTAFSGLIRHSYRFFSDNFAGTLVRRVNKFENAYDAISDQIAFNLFPGVLVTLGSLYVLFKLNFFLGLILLVGIVLFFVFNIGFAIWKQKYEILRNARDSEATGVLADAVGNSTTIKLFSGYRHEISLFRKVNEALRRARFVSWNLHELAGAIQAPIIVITELSMLGFAILLWQRGILTVGDFFLIQMYINTIYERIADFERVLRKLFESFADAGEMVEILDMPYEVRDVPGARHLIVGSGGITFNNITFAFNEAHPVLEQFSLSIAPHEKVALVGPSGAGKTTITRLLLRFHNLQEGTIAIDGQDIATSTLESLWDSVALVPQEPVLFHRTLKENILYGRRDASDTEIIGAAKRAHCHEFISQLPNGYDTYVGERGVKLSGGERQRVAIARAILKNAPILVLDEATSSLDSESESLIQDALHELMRGKTVIAIAHRLSTIKEMDRILVIDGGRIVAEGTHETLLGQKGIYQKLWGIQAGRFVD</sequence>
<evidence type="ECO:0000256" key="6">
    <source>
        <dbReference type="ARBA" id="ARBA00022989"/>
    </source>
</evidence>
<dbReference type="InterPro" id="IPR027417">
    <property type="entry name" value="P-loop_NTPase"/>
</dbReference>
<dbReference type="GO" id="GO:0016887">
    <property type="term" value="F:ATP hydrolysis activity"/>
    <property type="evidence" value="ECO:0007669"/>
    <property type="project" value="InterPro"/>
</dbReference>
<dbReference type="PROSITE" id="PS00211">
    <property type="entry name" value="ABC_TRANSPORTER_1"/>
    <property type="match status" value="1"/>
</dbReference>
<name>A0A1G2MBN6_9BACT</name>
<evidence type="ECO:0000256" key="1">
    <source>
        <dbReference type="ARBA" id="ARBA00004651"/>
    </source>
</evidence>
<dbReference type="InterPro" id="IPR036640">
    <property type="entry name" value="ABC1_TM_sf"/>
</dbReference>
<accession>A0A1G2MBN6</accession>
<keyword evidence="2" id="KW-0813">Transport</keyword>
<dbReference type="FunFam" id="3.40.50.300:FF:000287">
    <property type="entry name" value="Multidrug ABC transporter ATP-binding protein"/>
    <property type="match status" value="1"/>
</dbReference>
<organism evidence="11 12">
    <name type="scientific">Candidatus Taylorbacteria bacterium RIFCSPHIGHO2_01_FULL_51_15</name>
    <dbReference type="NCBI Taxonomy" id="1802304"/>
    <lineage>
        <taxon>Bacteria</taxon>
        <taxon>Candidatus Tayloriibacteriota</taxon>
    </lineage>
</organism>
<dbReference type="GO" id="GO:0005524">
    <property type="term" value="F:ATP binding"/>
    <property type="evidence" value="ECO:0007669"/>
    <property type="project" value="UniProtKB-KW"/>
</dbReference>
<evidence type="ECO:0000256" key="8">
    <source>
        <dbReference type="SAM" id="Phobius"/>
    </source>
</evidence>
<evidence type="ECO:0000259" key="10">
    <source>
        <dbReference type="PROSITE" id="PS50929"/>
    </source>
</evidence>
<feature type="transmembrane region" description="Helical" evidence="8">
    <location>
        <begin position="249"/>
        <end position="273"/>
    </location>
</feature>
<dbReference type="InterPro" id="IPR003439">
    <property type="entry name" value="ABC_transporter-like_ATP-bd"/>
</dbReference>
<evidence type="ECO:0000256" key="5">
    <source>
        <dbReference type="ARBA" id="ARBA00022840"/>
    </source>
</evidence>
<feature type="transmembrane region" description="Helical" evidence="8">
    <location>
        <begin position="141"/>
        <end position="160"/>
    </location>
</feature>
<dbReference type="Gene3D" id="3.40.50.300">
    <property type="entry name" value="P-loop containing nucleotide triphosphate hydrolases"/>
    <property type="match status" value="1"/>
</dbReference>
<evidence type="ECO:0000259" key="9">
    <source>
        <dbReference type="PROSITE" id="PS50893"/>
    </source>
</evidence>
<feature type="transmembrane region" description="Helical" evidence="8">
    <location>
        <begin position="20"/>
        <end position="41"/>
    </location>
</feature>
<dbReference type="GO" id="GO:0140359">
    <property type="term" value="F:ABC-type transporter activity"/>
    <property type="evidence" value="ECO:0007669"/>
    <property type="project" value="InterPro"/>
</dbReference>
<evidence type="ECO:0000256" key="7">
    <source>
        <dbReference type="ARBA" id="ARBA00023136"/>
    </source>
</evidence>
<feature type="transmembrane region" description="Helical" evidence="8">
    <location>
        <begin position="61"/>
        <end position="80"/>
    </location>
</feature>
<comment type="subcellular location">
    <subcellularLocation>
        <location evidence="1">Cell membrane</location>
        <topology evidence="1">Multi-pass membrane protein</topology>
    </subcellularLocation>
</comment>
<evidence type="ECO:0000313" key="12">
    <source>
        <dbReference type="Proteomes" id="UP000178121"/>
    </source>
</evidence>
<keyword evidence="5" id="KW-0067">ATP-binding</keyword>
<dbReference type="Proteomes" id="UP000178121">
    <property type="component" value="Unassembled WGS sequence"/>
</dbReference>
<evidence type="ECO:0000256" key="2">
    <source>
        <dbReference type="ARBA" id="ARBA00022448"/>
    </source>
</evidence>
<dbReference type="EMBL" id="MHRI01000010">
    <property type="protein sequence ID" value="OHA21320.1"/>
    <property type="molecule type" value="Genomic_DNA"/>
</dbReference>
<keyword evidence="6 8" id="KW-1133">Transmembrane helix</keyword>
<dbReference type="PROSITE" id="PS50893">
    <property type="entry name" value="ABC_TRANSPORTER_2"/>
    <property type="match status" value="1"/>
</dbReference>
<evidence type="ECO:0008006" key="13">
    <source>
        <dbReference type="Google" id="ProtNLM"/>
    </source>
</evidence>
<evidence type="ECO:0000313" key="11">
    <source>
        <dbReference type="EMBL" id="OHA21320.1"/>
    </source>
</evidence>
<dbReference type="InterPro" id="IPR039421">
    <property type="entry name" value="Type_1_exporter"/>
</dbReference>
<evidence type="ECO:0000256" key="4">
    <source>
        <dbReference type="ARBA" id="ARBA00022741"/>
    </source>
</evidence>
<keyword evidence="4" id="KW-0547">Nucleotide-binding</keyword>
<feature type="domain" description="ABC transporter" evidence="9">
    <location>
        <begin position="343"/>
        <end position="577"/>
    </location>
</feature>
<dbReference type="AlphaFoldDB" id="A0A1G2MBN6"/>
<comment type="caution">
    <text evidence="11">The sequence shown here is derived from an EMBL/GenBank/DDBJ whole genome shotgun (WGS) entry which is preliminary data.</text>
</comment>
<dbReference type="Pfam" id="PF00005">
    <property type="entry name" value="ABC_tran"/>
    <property type="match status" value="1"/>
</dbReference>
<dbReference type="PANTHER" id="PTHR24221">
    <property type="entry name" value="ATP-BINDING CASSETTE SUB-FAMILY B"/>
    <property type="match status" value="1"/>
</dbReference>
<dbReference type="InterPro" id="IPR011527">
    <property type="entry name" value="ABC1_TM_dom"/>
</dbReference>
<proteinExistence type="predicted"/>
<dbReference type="InterPro" id="IPR003593">
    <property type="entry name" value="AAA+_ATPase"/>
</dbReference>
<dbReference type="GO" id="GO:0034040">
    <property type="term" value="F:ATPase-coupled lipid transmembrane transporter activity"/>
    <property type="evidence" value="ECO:0007669"/>
    <property type="project" value="TreeGrafter"/>
</dbReference>
<dbReference type="PROSITE" id="PS50929">
    <property type="entry name" value="ABC_TM1F"/>
    <property type="match status" value="1"/>
</dbReference>
<dbReference type="SMART" id="SM00382">
    <property type="entry name" value="AAA"/>
    <property type="match status" value="1"/>
</dbReference>